<dbReference type="PROSITE" id="PS50125">
    <property type="entry name" value="GUANYLATE_CYCLASE_2"/>
    <property type="match status" value="1"/>
</dbReference>
<comment type="caution">
    <text evidence="5">The sequence shown here is derived from an EMBL/GenBank/DDBJ whole genome shotgun (WGS) entry which is preliminary data.</text>
</comment>
<dbReference type="InterPro" id="IPR001054">
    <property type="entry name" value="A/G_cyclase"/>
</dbReference>
<evidence type="ECO:0000313" key="6">
    <source>
        <dbReference type="Proteomes" id="UP001168821"/>
    </source>
</evidence>
<dbReference type="InterPro" id="IPR029787">
    <property type="entry name" value="Nucleotide_cyclase"/>
</dbReference>
<dbReference type="FunFam" id="3.30.70.1230:FF:000086">
    <property type="entry name" value="Adenylate cyclase type 10-like Protein"/>
    <property type="match status" value="1"/>
</dbReference>
<dbReference type="GO" id="GO:0009190">
    <property type="term" value="P:cyclic nucleotide biosynthetic process"/>
    <property type="evidence" value="ECO:0007669"/>
    <property type="project" value="InterPro"/>
</dbReference>
<evidence type="ECO:0000256" key="1">
    <source>
        <dbReference type="ARBA" id="ARBA00022741"/>
    </source>
</evidence>
<name>A0AA38I0V0_9CUCU</name>
<dbReference type="Pfam" id="PF00211">
    <property type="entry name" value="Guanylate_cyc"/>
    <property type="match status" value="1"/>
</dbReference>
<accession>A0AA38I0V0</accession>
<keyword evidence="2" id="KW-0067">ATP-binding</keyword>
<dbReference type="GO" id="GO:0004016">
    <property type="term" value="F:adenylate cyclase activity"/>
    <property type="evidence" value="ECO:0007669"/>
    <property type="project" value="TreeGrafter"/>
</dbReference>
<dbReference type="Proteomes" id="UP001168821">
    <property type="component" value="Unassembled WGS sequence"/>
</dbReference>
<dbReference type="CDD" id="cd07302">
    <property type="entry name" value="CHD"/>
    <property type="match status" value="2"/>
</dbReference>
<evidence type="ECO:0000313" key="5">
    <source>
        <dbReference type="EMBL" id="KAJ3648253.1"/>
    </source>
</evidence>
<evidence type="ECO:0000256" key="3">
    <source>
        <dbReference type="ARBA" id="ARBA00023239"/>
    </source>
</evidence>
<proteinExistence type="predicted"/>
<reference evidence="5" key="1">
    <citation type="journal article" date="2023" name="G3 (Bethesda)">
        <title>Whole genome assemblies of Zophobas morio and Tenebrio molitor.</title>
        <authorList>
            <person name="Kaur S."/>
            <person name="Stinson S.A."/>
            <person name="diCenzo G.C."/>
        </authorList>
    </citation>
    <scope>NUCLEOTIDE SEQUENCE</scope>
    <source>
        <strain evidence="5">QUZm001</strain>
    </source>
</reference>
<dbReference type="GO" id="GO:0005737">
    <property type="term" value="C:cytoplasm"/>
    <property type="evidence" value="ECO:0007669"/>
    <property type="project" value="TreeGrafter"/>
</dbReference>
<sequence length="1736" mass="199104">MEGLNHTGQEEYIWAMRASLYRESDVELWKDRKRHDNSRSAVNVASRTKSLLETTTYQTKIMASLVPDEVIHNVEDYSHRQYEACFLFGDVSGFTELCEKYTKTGVSGPSRMTQVLNKYLGAMVQEVLSYNGDILKFSGDAFLAVFKSSEDTTMRDSVHEALDCALVIQKSYGSYLTDVNVVIRVKLAISAGLVTFALIGEPSTCHYVVVGKPIWDVKAAEHISSAGDIIVAPAAWHYVNPGEYIHKEMPDRVHMKIVGIGPNWRSVQKNVRQQKTKEQMAEDVFSLELSSESLDQIEEKRVLGAMAGEEFSLRPAVNLAVRLKIRELLRGFIIAPVMKSIDMNEPLEYLSEMRQAVIVFINVVSHKINTTDTVILADRAYKTVCRVVHQMNGCVNKVSLFDKDLMFVVIFGLRGLKNELECQVALRCARECHQAISEFENVASTSVGVTTGKTYCGVFGHTLRREYTVISLIVNKAARLMVAYSGKVTCDRETFLHSKLEAKHFVLQEPKPLKGISHPGPVYEFRELEEDHGVLHRVNPRPLLGRAENLKIYKQLLERFQSTTTVDEQQYKMLLIRGEARQGKTRLLDELVYITPEEILISRFTLTPKDRKVPFQTVRLIFNQPMATTVDSTIKIKQAKILEKLSKIKNPDLLCVLNQVFGVNFPNSQLFMQLSEQEKLKARRTVINWLCLECFPTLWVVAIDNCDYIDEESWHIFDTFFEIRTLFIVATASRDKLAHAEICEKVLSDDPRIKTIYLKPVEKWYLGALACQILDVYAISPELENAIQVKSNGNPGWIESFLISLIQDEGLYILQAHMSYITDLGLVAPPLYLMARLTEEEAFKWQHIMEERKRPGESEIDQSWQKYIDCCRDSYMNVSIRELLEHISLGGRIPICVISPNFHVGDEEAELSMDAMILKTFDSLNFFEQLLVKCSAILGLQFLRDMLLYVMNATDKRKTALAVQKLFEIRVLTCAKGDFLEGTGTLFKEKLIHPNEEAGLQCRCRGVKIDETCYDLPKYASCGLLQFRFPQFREITYNLLTDNQKKEFHHRAIRYLEKETRKCKACGGGFFERILGGDRIDKDMALTKKKVKRDEGSFDTASLTVSRTDSQYSGTSTTYSLGSATKSRRRVAEDGKSVASFASVNIVHEKKKKREATFGFVMIKKLKDSYSLTKTFSSEDFTDCQCLLILSTTYSQLIEHCIGAGDINKVINAMLEYSYISITLCNLPLALQILEEAKHIVNKKAKETVEHSWKYSLIRGKIYTLIGYARLELAQYQTAFINLHKSLEEYGVNFPTSRITRHIKTRLFEFKQLFGFYLLPNSLTKRLDHWETIFAGNLAESLSHLCNLYLIKNQWKNAELAATWCLSKSLEAYSSFQLMTTAYANMLHIAQHLRRWNICIALEIHALRLCRTKKSTVDAEDLKSVAKLYSAIFFSRMLRSSLDKAIHMGYTVLRICTSVRAVKIILPVLPLFLHALLIGSHFSNALSMMQELEYFANEDSDSTGKVWYLALCVGIQLETGYSVIPYHICETYYQMEGDRWITIRDPDARRRFYTVMWLWCVRNEKWEQAATWCLKTQDFKIITENDSLANKVTALYLLEGMIIFLVAKLDKRNIKAVIRAETDIEILIKELQKASKTAKFILPRLYHLKAYYKFVKYFHLRVSSLLKRPHKLATKYGHQLEVSWLEHSGKAWQRTLPPLTVQMWRDHSEAGNLLEFQEIETEQKLVFFTLPVPIYI</sequence>
<dbReference type="PANTHER" id="PTHR16305:SF28">
    <property type="entry name" value="GUANYLATE CYCLASE DOMAIN-CONTAINING PROTEIN"/>
    <property type="match status" value="1"/>
</dbReference>
<dbReference type="SUPFAM" id="SSF52540">
    <property type="entry name" value="P-loop containing nucleoside triphosphate hydrolases"/>
    <property type="match status" value="1"/>
</dbReference>
<evidence type="ECO:0000259" key="4">
    <source>
        <dbReference type="PROSITE" id="PS50125"/>
    </source>
</evidence>
<gene>
    <name evidence="5" type="ORF">Zmor_020070</name>
</gene>
<dbReference type="PANTHER" id="PTHR16305">
    <property type="entry name" value="TESTICULAR SOLUBLE ADENYLYL CYCLASE"/>
    <property type="match status" value="1"/>
</dbReference>
<keyword evidence="3" id="KW-0456">Lyase</keyword>
<evidence type="ECO:0000256" key="2">
    <source>
        <dbReference type="ARBA" id="ARBA00022840"/>
    </source>
</evidence>
<keyword evidence="6" id="KW-1185">Reference proteome</keyword>
<dbReference type="SUPFAM" id="SSF55073">
    <property type="entry name" value="Nucleotide cyclase"/>
    <property type="match status" value="2"/>
</dbReference>
<protein>
    <recommendedName>
        <fullName evidence="4">Guanylate cyclase domain-containing protein</fullName>
    </recommendedName>
</protein>
<keyword evidence="1" id="KW-0547">Nucleotide-binding</keyword>
<dbReference type="GO" id="GO:0035556">
    <property type="term" value="P:intracellular signal transduction"/>
    <property type="evidence" value="ECO:0007669"/>
    <property type="project" value="InterPro"/>
</dbReference>
<dbReference type="Gene3D" id="3.30.70.1230">
    <property type="entry name" value="Nucleotide cyclase"/>
    <property type="match status" value="2"/>
</dbReference>
<organism evidence="5 6">
    <name type="scientific">Zophobas morio</name>
    <dbReference type="NCBI Taxonomy" id="2755281"/>
    <lineage>
        <taxon>Eukaryota</taxon>
        <taxon>Metazoa</taxon>
        <taxon>Ecdysozoa</taxon>
        <taxon>Arthropoda</taxon>
        <taxon>Hexapoda</taxon>
        <taxon>Insecta</taxon>
        <taxon>Pterygota</taxon>
        <taxon>Neoptera</taxon>
        <taxon>Endopterygota</taxon>
        <taxon>Coleoptera</taxon>
        <taxon>Polyphaga</taxon>
        <taxon>Cucujiformia</taxon>
        <taxon>Tenebrionidae</taxon>
        <taxon>Zophobas</taxon>
    </lineage>
</organism>
<feature type="domain" description="Guanylate cyclase" evidence="4">
    <location>
        <begin position="85"/>
        <end position="214"/>
    </location>
</feature>
<dbReference type="EMBL" id="JALNTZ010000006">
    <property type="protein sequence ID" value="KAJ3648253.1"/>
    <property type="molecule type" value="Genomic_DNA"/>
</dbReference>
<dbReference type="FunFam" id="3.30.70.1230:FF:000017">
    <property type="entry name" value="Adenylate cyclase type 10"/>
    <property type="match status" value="1"/>
</dbReference>
<dbReference type="GO" id="GO:0005524">
    <property type="term" value="F:ATP binding"/>
    <property type="evidence" value="ECO:0007669"/>
    <property type="project" value="UniProtKB-KW"/>
</dbReference>
<dbReference type="InterPro" id="IPR027417">
    <property type="entry name" value="P-loop_NTPase"/>
</dbReference>